<accession>W1J420</accession>
<dbReference type="AlphaFoldDB" id="W1J420"/>
<organism evidence="1 2">
    <name type="scientific">Xenorhabdus szentirmaii DSM 16338</name>
    <dbReference type="NCBI Taxonomy" id="1427518"/>
    <lineage>
        <taxon>Bacteria</taxon>
        <taxon>Pseudomonadati</taxon>
        <taxon>Pseudomonadota</taxon>
        <taxon>Gammaproteobacteria</taxon>
        <taxon>Enterobacterales</taxon>
        <taxon>Morganellaceae</taxon>
        <taxon>Xenorhabdus</taxon>
    </lineage>
</organism>
<dbReference type="Proteomes" id="UP000019202">
    <property type="component" value="Unassembled WGS sequence"/>
</dbReference>
<evidence type="ECO:0000313" key="2">
    <source>
        <dbReference type="Proteomes" id="UP000019202"/>
    </source>
</evidence>
<reference evidence="1" key="1">
    <citation type="submission" date="2013-11" db="EMBL/GenBank/DDBJ databases">
        <title>Draft genome sequence and annotation of the entomopathogenic bacteria, Xenorhabdus cabanillasi strain JM26 and Xenorhabdus szentirmai strain DSM 16338.</title>
        <authorList>
            <person name="Gualtieri M."/>
            <person name="Ogier J.C."/>
            <person name="Pages S."/>
            <person name="Givaudan A."/>
            <person name="Gaudriault S."/>
        </authorList>
    </citation>
    <scope>NUCLEOTIDE SEQUENCE [LARGE SCALE GENOMIC DNA]</scope>
    <source>
        <strain evidence="1">DSM 16338</strain>
    </source>
</reference>
<name>W1J420_9GAMM</name>
<dbReference type="EMBL" id="CBXF010000143">
    <property type="protein sequence ID" value="CDL85502.1"/>
    <property type="molecule type" value="Genomic_DNA"/>
</dbReference>
<protein>
    <submittedName>
        <fullName evidence="1">Uncharacterized protein</fullName>
    </submittedName>
</protein>
<gene>
    <name evidence="1" type="ORF">XSR1_80008</name>
</gene>
<comment type="caution">
    <text evidence="1">The sequence shown here is derived from an EMBL/GenBank/DDBJ whole genome shotgun (WGS) entry which is preliminary data.</text>
</comment>
<sequence>MMSSMKEKEKNKIALRIFVESNREINYLLHFLQKIFRAGLQIK</sequence>
<proteinExistence type="predicted"/>
<dbReference type="STRING" id="1427518.XSR1_80008"/>
<evidence type="ECO:0000313" key="1">
    <source>
        <dbReference type="EMBL" id="CDL85502.1"/>
    </source>
</evidence>
<keyword evidence="2" id="KW-1185">Reference proteome</keyword>